<reference evidence="1 2" key="1">
    <citation type="submission" date="2019-08" db="EMBL/GenBank/DDBJ databases">
        <title>In-depth cultivation of the pig gut microbiome towards novel bacterial diversity and tailored functional studies.</title>
        <authorList>
            <person name="Wylensek D."/>
            <person name="Hitch T.C.A."/>
            <person name="Clavel T."/>
        </authorList>
    </citation>
    <scope>NUCLEOTIDE SEQUENCE [LARGE SCALE GENOMIC DNA]</scope>
    <source>
        <strain evidence="1 2">SM-530-WT-4B</strain>
    </source>
</reference>
<sequence length="184" mass="21991">MWIVAEKEEGKQVNEEKKKELPELVKRLPNTCQRTLLKRCAGRSLTDSVKALGAYFALKPDHVTPWQEERHFAVVSLYCLWKDDERGSQFPLEECLRCVKESESLDHHVMTLLDSRWDEHNDLFQAKLYRLVQLVKSRAQGFSPDFARLYQDLLYWDHPDRFIQKRWARVYFNENTDNQTEEEE</sequence>
<dbReference type="NCBIfam" id="TIGR02548">
    <property type="entry name" value="casB_cse2"/>
    <property type="match status" value="1"/>
</dbReference>
<dbReference type="Proteomes" id="UP000473699">
    <property type="component" value="Unassembled WGS sequence"/>
</dbReference>
<gene>
    <name evidence="1" type="ORF">FYJ74_09725</name>
</gene>
<protein>
    <recommendedName>
        <fullName evidence="3">Type I-E CRISPR-associated protein Cse2/CasB</fullName>
    </recommendedName>
</protein>
<organism evidence="1 2">
    <name type="scientific">Pyramidobacter porci</name>
    <dbReference type="NCBI Taxonomy" id="2605789"/>
    <lineage>
        <taxon>Bacteria</taxon>
        <taxon>Thermotogati</taxon>
        <taxon>Synergistota</taxon>
        <taxon>Synergistia</taxon>
        <taxon>Synergistales</taxon>
        <taxon>Dethiosulfovibrionaceae</taxon>
        <taxon>Pyramidobacter</taxon>
    </lineage>
</organism>
<comment type="caution">
    <text evidence="1">The sequence shown here is derived from an EMBL/GenBank/DDBJ whole genome shotgun (WGS) entry which is preliminary data.</text>
</comment>
<dbReference type="Pfam" id="PF09485">
    <property type="entry name" value="CRISPR_Cse2"/>
    <property type="match status" value="1"/>
</dbReference>
<proteinExistence type="predicted"/>
<dbReference type="InterPro" id="IPR013382">
    <property type="entry name" value="CRISPR-assoc_prot_Cse2"/>
</dbReference>
<evidence type="ECO:0000313" key="1">
    <source>
        <dbReference type="EMBL" id="MST56309.1"/>
    </source>
</evidence>
<dbReference type="AlphaFoldDB" id="A0A6L5YDP4"/>
<keyword evidence="2" id="KW-1185">Reference proteome</keyword>
<dbReference type="CDD" id="cd09731">
    <property type="entry name" value="Cse2_I-E"/>
    <property type="match status" value="1"/>
</dbReference>
<name>A0A6L5YDP4_9BACT</name>
<evidence type="ECO:0008006" key="3">
    <source>
        <dbReference type="Google" id="ProtNLM"/>
    </source>
</evidence>
<evidence type="ECO:0000313" key="2">
    <source>
        <dbReference type="Proteomes" id="UP000473699"/>
    </source>
</evidence>
<accession>A0A6L5YDP4</accession>
<dbReference type="Gene3D" id="1.10.520.40">
    <property type="entry name" value="CRISPR-associated protein Cse2"/>
    <property type="match status" value="1"/>
</dbReference>
<dbReference type="InterPro" id="IPR038287">
    <property type="entry name" value="Cse2_sf"/>
</dbReference>
<dbReference type="EMBL" id="VUNH01000010">
    <property type="protein sequence ID" value="MST56309.1"/>
    <property type="molecule type" value="Genomic_DNA"/>
</dbReference>